<dbReference type="STRING" id="84645.A0A498P3K9"/>
<comment type="subcellular location">
    <subcellularLocation>
        <location evidence="1">Membrane</location>
        <topology evidence="1">Multi-pass membrane protein</topology>
    </subcellularLocation>
</comment>
<dbReference type="PROSITE" id="PS50216">
    <property type="entry name" value="DHHC"/>
    <property type="match status" value="1"/>
</dbReference>
<evidence type="ECO:0000256" key="5">
    <source>
        <dbReference type="ARBA" id="ARBA00023136"/>
    </source>
</evidence>
<evidence type="ECO:0000256" key="1">
    <source>
        <dbReference type="ARBA" id="ARBA00004141"/>
    </source>
</evidence>
<sequence>MFRATAAPQNTTRQAPLFLTEPFKRRTRFLRCSVILRRHNGSLFLSGVWRTARRKRKRVKYQLLLSVKNVSFLNQLELITAVSATVSALTEPSSAWLNNCVGHYNHRYFFSFCLFMTMGCVYCSISAKDMFLDAYNAIEVSLHELLDFLIEKS</sequence>
<name>A0A498P3K9_LABRO</name>
<comment type="caution">
    <text evidence="7">Lacks conserved residue(s) required for the propagation of feature annotation.</text>
</comment>
<evidence type="ECO:0000256" key="6">
    <source>
        <dbReference type="ARBA" id="ARBA00023315"/>
    </source>
</evidence>
<evidence type="ECO:0000256" key="4">
    <source>
        <dbReference type="ARBA" id="ARBA00022989"/>
    </source>
</evidence>
<protein>
    <recommendedName>
        <fullName evidence="7">Palmitoyltransferase</fullName>
        <ecNumber evidence="7">2.3.1.225</ecNumber>
    </recommendedName>
</protein>
<evidence type="ECO:0000313" key="10">
    <source>
        <dbReference type="Proteomes" id="UP000290572"/>
    </source>
</evidence>
<organism evidence="9 10">
    <name type="scientific">Labeo rohita</name>
    <name type="common">Indian major carp</name>
    <name type="synonym">Cyprinus rohita</name>
    <dbReference type="NCBI Taxonomy" id="84645"/>
    <lineage>
        <taxon>Eukaryota</taxon>
        <taxon>Metazoa</taxon>
        <taxon>Chordata</taxon>
        <taxon>Craniata</taxon>
        <taxon>Vertebrata</taxon>
        <taxon>Euteleostomi</taxon>
        <taxon>Actinopterygii</taxon>
        <taxon>Neopterygii</taxon>
        <taxon>Teleostei</taxon>
        <taxon>Ostariophysi</taxon>
        <taxon>Cypriniformes</taxon>
        <taxon>Cyprinidae</taxon>
        <taxon>Labeoninae</taxon>
        <taxon>Labeonini</taxon>
        <taxon>Labeo</taxon>
    </lineage>
</organism>
<dbReference type="InterPro" id="IPR001594">
    <property type="entry name" value="Palmitoyltrfase_DHHC"/>
</dbReference>
<evidence type="ECO:0000256" key="7">
    <source>
        <dbReference type="RuleBase" id="RU079119"/>
    </source>
</evidence>
<evidence type="ECO:0000313" key="9">
    <source>
        <dbReference type="EMBL" id="RXN38506.1"/>
    </source>
</evidence>
<dbReference type="AlphaFoldDB" id="A0A498P3K9"/>
<evidence type="ECO:0000259" key="8">
    <source>
        <dbReference type="Pfam" id="PF01529"/>
    </source>
</evidence>
<reference evidence="9 10" key="1">
    <citation type="submission" date="2018-03" db="EMBL/GenBank/DDBJ databases">
        <title>Draft genome sequence of Rohu Carp (Labeo rohita).</title>
        <authorList>
            <person name="Das P."/>
            <person name="Kushwaha B."/>
            <person name="Joshi C.G."/>
            <person name="Kumar D."/>
            <person name="Nagpure N.S."/>
            <person name="Sahoo L."/>
            <person name="Das S.P."/>
            <person name="Bit A."/>
            <person name="Patnaik S."/>
            <person name="Meher P.K."/>
            <person name="Jayasankar P."/>
            <person name="Koringa P.G."/>
            <person name="Patel N.V."/>
            <person name="Hinsu A.T."/>
            <person name="Kumar R."/>
            <person name="Pandey M."/>
            <person name="Agarwal S."/>
            <person name="Srivastava S."/>
            <person name="Singh M."/>
            <person name="Iquebal M.A."/>
            <person name="Jaiswal S."/>
            <person name="Angadi U.B."/>
            <person name="Kumar N."/>
            <person name="Raza M."/>
            <person name="Shah T.M."/>
            <person name="Rai A."/>
            <person name="Jena J.K."/>
        </authorList>
    </citation>
    <scope>NUCLEOTIDE SEQUENCE [LARGE SCALE GENOMIC DNA]</scope>
    <source>
        <strain evidence="9">DASCIFA01</strain>
        <tissue evidence="9">Testis</tissue>
    </source>
</reference>
<comment type="similarity">
    <text evidence="7">Belongs to the DHHC palmitoyltransferase family.</text>
</comment>
<keyword evidence="5 7" id="KW-0472">Membrane</keyword>
<comment type="caution">
    <text evidence="9">The sequence shown here is derived from an EMBL/GenBank/DDBJ whole genome shotgun (WGS) entry which is preliminary data.</text>
</comment>
<dbReference type="Pfam" id="PF01529">
    <property type="entry name" value="DHHC"/>
    <property type="match status" value="1"/>
</dbReference>
<dbReference type="GO" id="GO:0016020">
    <property type="term" value="C:membrane"/>
    <property type="evidence" value="ECO:0007669"/>
    <property type="project" value="UniProtKB-SubCell"/>
</dbReference>
<accession>A0A498P3K9</accession>
<dbReference type="EC" id="2.3.1.225" evidence="7"/>
<keyword evidence="6 7" id="KW-0012">Acyltransferase</keyword>
<comment type="catalytic activity">
    <reaction evidence="7">
        <text>L-cysteinyl-[protein] + hexadecanoyl-CoA = S-hexadecanoyl-L-cysteinyl-[protein] + CoA</text>
        <dbReference type="Rhea" id="RHEA:36683"/>
        <dbReference type="Rhea" id="RHEA-COMP:10131"/>
        <dbReference type="Rhea" id="RHEA-COMP:11032"/>
        <dbReference type="ChEBI" id="CHEBI:29950"/>
        <dbReference type="ChEBI" id="CHEBI:57287"/>
        <dbReference type="ChEBI" id="CHEBI:57379"/>
        <dbReference type="ChEBI" id="CHEBI:74151"/>
        <dbReference type="EC" id="2.3.1.225"/>
    </reaction>
</comment>
<dbReference type="EMBL" id="QBIY01004788">
    <property type="protein sequence ID" value="RXN38506.1"/>
    <property type="molecule type" value="Genomic_DNA"/>
</dbReference>
<dbReference type="PANTHER" id="PTHR12246">
    <property type="entry name" value="PALMITOYLTRANSFERASE ZDHHC16"/>
    <property type="match status" value="1"/>
</dbReference>
<keyword evidence="10" id="KW-1185">Reference proteome</keyword>
<feature type="domain" description="Palmitoyltransferase DHHC" evidence="8">
    <location>
        <begin position="95"/>
        <end position="138"/>
    </location>
</feature>
<dbReference type="Proteomes" id="UP000290572">
    <property type="component" value="Unassembled WGS sequence"/>
</dbReference>
<dbReference type="GO" id="GO:0019706">
    <property type="term" value="F:protein-cysteine S-palmitoyltransferase activity"/>
    <property type="evidence" value="ECO:0007669"/>
    <property type="project" value="UniProtKB-EC"/>
</dbReference>
<gene>
    <name evidence="9" type="ORF">ROHU_001045</name>
</gene>
<evidence type="ECO:0000256" key="2">
    <source>
        <dbReference type="ARBA" id="ARBA00022679"/>
    </source>
</evidence>
<feature type="transmembrane region" description="Helical" evidence="7">
    <location>
        <begin position="108"/>
        <end position="125"/>
    </location>
</feature>
<keyword evidence="4 7" id="KW-1133">Transmembrane helix</keyword>
<evidence type="ECO:0000256" key="3">
    <source>
        <dbReference type="ARBA" id="ARBA00022692"/>
    </source>
</evidence>
<proteinExistence type="inferred from homology"/>
<comment type="domain">
    <text evidence="7">The DHHC domain is required for palmitoyltransferase activity.</text>
</comment>
<keyword evidence="2 7" id="KW-0808">Transferase</keyword>
<dbReference type="InterPro" id="IPR039859">
    <property type="entry name" value="PFA4/ZDH16/20/ERF2-like"/>
</dbReference>
<keyword evidence="3 7" id="KW-0812">Transmembrane</keyword>